<evidence type="ECO:0000313" key="2">
    <source>
        <dbReference type="Proteomes" id="UP000015105"/>
    </source>
</evidence>
<proteinExistence type="predicted"/>
<accession>A0A452XC15</accession>
<dbReference type="Gramene" id="AET0Gv20019500.12">
    <property type="protein sequence ID" value="AET0Gv20019500.12"/>
    <property type="gene ID" value="AET0Gv20019500"/>
</dbReference>
<keyword evidence="2" id="KW-1185">Reference proteome</keyword>
<organism evidence="1 2">
    <name type="scientific">Aegilops tauschii subsp. strangulata</name>
    <name type="common">Goatgrass</name>
    <dbReference type="NCBI Taxonomy" id="200361"/>
    <lineage>
        <taxon>Eukaryota</taxon>
        <taxon>Viridiplantae</taxon>
        <taxon>Streptophyta</taxon>
        <taxon>Embryophyta</taxon>
        <taxon>Tracheophyta</taxon>
        <taxon>Spermatophyta</taxon>
        <taxon>Magnoliopsida</taxon>
        <taxon>Liliopsida</taxon>
        <taxon>Poales</taxon>
        <taxon>Poaceae</taxon>
        <taxon>BOP clade</taxon>
        <taxon>Pooideae</taxon>
        <taxon>Triticodae</taxon>
        <taxon>Triticeae</taxon>
        <taxon>Triticinae</taxon>
        <taxon>Aegilops</taxon>
    </lineage>
</organism>
<evidence type="ECO:0000313" key="1">
    <source>
        <dbReference type="EnsemblPlants" id="AET0Gv20019500.12"/>
    </source>
</evidence>
<dbReference type="Proteomes" id="UP000015105">
    <property type="component" value="Unassembled WGS sequence"/>
</dbReference>
<sequence length="57" mass="6448">MCPSFRCLGTGDVHTGCGQFIWADLGGWYSHFLTSEILQLIISDGRWTDLFWVPIAE</sequence>
<reference evidence="1" key="3">
    <citation type="submission" date="2019-03" db="UniProtKB">
        <authorList>
            <consortium name="EnsemblPlants"/>
        </authorList>
    </citation>
    <scope>IDENTIFICATION</scope>
</reference>
<reference evidence="2" key="2">
    <citation type="journal article" date="2017" name="Nat. Plants">
        <title>The Aegilops tauschii genome reveals multiple impacts of transposons.</title>
        <authorList>
            <person name="Zhao G."/>
            <person name="Zou C."/>
            <person name="Li K."/>
            <person name="Wang K."/>
            <person name="Li T."/>
            <person name="Gao L."/>
            <person name="Zhang X."/>
            <person name="Wang H."/>
            <person name="Yang Z."/>
            <person name="Liu X."/>
            <person name="Jiang W."/>
            <person name="Mao L."/>
            <person name="Kong X."/>
            <person name="Jiao Y."/>
            <person name="Jia J."/>
        </authorList>
    </citation>
    <scope>NUCLEOTIDE SEQUENCE [LARGE SCALE GENOMIC DNA]</scope>
    <source>
        <strain evidence="2">cv. AL8/78</strain>
    </source>
</reference>
<dbReference type="AlphaFoldDB" id="A0A452XC15"/>
<reference evidence="2" key="1">
    <citation type="journal article" date="2014" name="Science">
        <title>Ancient hybridizations among the ancestral genomes of bread wheat.</title>
        <authorList>
            <consortium name="International Wheat Genome Sequencing Consortium,"/>
            <person name="Marcussen T."/>
            <person name="Sandve S.R."/>
            <person name="Heier L."/>
            <person name="Spannagl M."/>
            <person name="Pfeifer M."/>
            <person name="Jakobsen K.S."/>
            <person name="Wulff B.B."/>
            <person name="Steuernagel B."/>
            <person name="Mayer K.F."/>
            <person name="Olsen O.A."/>
        </authorList>
    </citation>
    <scope>NUCLEOTIDE SEQUENCE [LARGE SCALE GENOMIC DNA]</scope>
    <source>
        <strain evidence="2">cv. AL8/78</strain>
    </source>
</reference>
<dbReference type="EnsemblPlants" id="AET0Gv20019500.12">
    <property type="protein sequence ID" value="AET0Gv20019500.12"/>
    <property type="gene ID" value="AET0Gv20019500"/>
</dbReference>
<protein>
    <submittedName>
        <fullName evidence="1">Uncharacterized protein</fullName>
    </submittedName>
</protein>
<name>A0A452XC15_AEGTS</name>